<feature type="transmembrane region" description="Helical" evidence="1">
    <location>
        <begin position="133"/>
        <end position="150"/>
    </location>
</feature>
<feature type="transmembrane region" description="Helical" evidence="1">
    <location>
        <begin position="62"/>
        <end position="91"/>
    </location>
</feature>
<feature type="transmembrane region" description="Helical" evidence="1">
    <location>
        <begin position="22"/>
        <end position="42"/>
    </location>
</feature>
<feature type="transmembrane region" description="Helical" evidence="1">
    <location>
        <begin position="103"/>
        <end position="127"/>
    </location>
</feature>
<dbReference type="EMBL" id="QSRJ01000019">
    <property type="protein sequence ID" value="RGL07136.1"/>
    <property type="molecule type" value="Genomic_DNA"/>
</dbReference>
<reference evidence="2 3" key="1">
    <citation type="submission" date="2018-08" db="EMBL/GenBank/DDBJ databases">
        <title>A genome reference for cultivated species of the human gut microbiota.</title>
        <authorList>
            <person name="Zou Y."/>
            <person name="Xue W."/>
            <person name="Luo G."/>
        </authorList>
    </citation>
    <scope>NUCLEOTIDE SEQUENCE [LARGE SCALE GENOMIC DNA]</scope>
    <source>
        <strain evidence="2 3">TF08-14</strain>
    </source>
</reference>
<keyword evidence="1" id="KW-1133">Transmembrane helix</keyword>
<dbReference type="AlphaFoldDB" id="A0A3E4QNH9"/>
<accession>A0A3E4QNH9</accession>
<comment type="caution">
    <text evidence="2">The sequence shown here is derived from an EMBL/GenBank/DDBJ whole genome shotgun (WGS) entry which is preliminary data.</text>
</comment>
<dbReference type="RefSeq" id="WP_117680394.1">
    <property type="nucleotide sequence ID" value="NZ_JAQCWE010000001.1"/>
</dbReference>
<protein>
    <submittedName>
        <fullName evidence="2">Uncharacterized protein</fullName>
    </submittedName>
</protein>
<evidence type="ECO:0000256" key="1">
    <source>
        <dbReference type="SAM" id="Phobius"/>
    </source>
</evidence>
<sequence length="169" mass="18307">MGAPTKFDFAFGRSLRRGAGKIGCLIDVAFGVIGFASCWSFCMEPRVDDWGNVTPSVIEADGLLAAIGLSLFSGWAMLILAFLWHSGVIYLRHMWTSPAGRAAIVIFTLPMVFVLLSGNILVFLLLAAAYPMLARWIMPLVGLFTGWLFSEGDPSDTAADSLDKSSTHK</sequence>
<keyword evidence="1" id="KW-0812">Transmembrane</keyword>
<evidence type="ECO:0000313" key="3">
    <source>
        <dbReference type="Proteomes" id="UP000260943"/>
    </source>
</evidence>
<organism evidence="2 3">
    <name type="scientific">Collinsella tanakaei</name>
    <dbReference type="NCBI Taxonomy" id="626935"/>
    <lineage>
        <taxon>Bacteria</taxon>
        <taxon>Bacillati</taxon>
        <taxon>Actinomycetota</taxon>
        <taxon>Coriobacteriia</taxon>
        <taxon>Coriobacteriales</taxon>
        <taxon>Coriobacteriaceae</taxon>
        <taxon>Collinsella</taxon>
    </lineage>
</organism>
<proteinExistence type="predicted"/>
<name>A0A3E4QNH9_9ACTN</name>
<dbReference type="Proteomes" id="UP000260943">
    <property type="component" value="Unassembled WGS sequence"/>
</dbReference>
<keyword evidence="1" id="KW-0472">Membrane</keyword>
<evidence type="ECO:0000313" key="2">
    <source>
        <dbReference type="EMBL" id="RGL07136.1"/>
    </source>
</evidence>
<gene>
    <name evidence="2" type="ORF">DXC81_10775</name>
</gene>